<evidence type="ECO:0000313" key="2">
    <source>
        <dbReference type="Proteomes" id="UP000644749"/>
    </source>
</evidence>
<accession>A0ABS1SAJ0</accession>
<keyword evidence="2" id="KW-1185">Reference proteome</keyword>
<name>A0ABS1SAJ0_9RHOB</name>
<proteinExistence type="predicted"/>
<sequence length="99" mass="11355">MARVTHLLALDEVARRIGENRELIEIVSANSDNIDYGEMIWVDNGTEEGIKAFTDRGIECLQELIADIRTWEGGVREFLRDEQCEPDVIERIMADESRC</sequence>
<gene>
    <name evidence="1" type="ORF">JL111_20010</name>
</gene>
<organism evidence="1 2">
    <name type="scientific">Paracoccus aerius</name>
    <dbReference type="NCBI Taxonomy" id="1915382"/>
    <lineage>
        <taxon>Bacteria</taxon>
        <taxon>Pseudomonadati</taxon>
        <taxon>Pseudomonadota</taxon>
        <taxon>Alphaproteobacteria</taxon>
        <taxon>Rhodobacterales</taxon>
        <taxon>Paracoccaceae</taxon>
        <taxon>Paracoccus</taxon>
    </lineage>
</organism>
<comment type="caution">
    <text evidence="1">The sequence shown here is derived from an EMBL/GenBank/DDBJ whole genome shotgun (WGS) entry which is preliminary data.</text>
</comment>
<evidence type="ECO:0000313" key="1">
    <source>
        <dbReference type="EMBL" id="MBL3675747.1"/>
    </source>
</evidence>
<reference evidence="1 2" key="1">
    <citation type="submission" date="2021-01" db="EMBL/GenBank/DDBJ databases">
        <title>011410 draft genome.</title>
        <authorList>
            <person name="Lang L."/>
        </authorList>
    </citation>
    <scope>NUCLEOTIDE SEQUENCE [LARGE SCALE GENOMIC DNA]</scope>
    <source>
        <strain evidence="1 2">KCTC 42845</strain>
    </source>
</reference>
<dbReference type="EMBL" id="JAESHT010000045">
    <property type="protein sequence ID" value="MBL3675747.1"/>
    <property type="molecule type" value="Genomic_DNA"/>
</dbReference>
<evidence type="ECO:0008006" key="3">
    <source>
        <dbReference type="Google" id="ProtNLM"/>
    </source>
</evidence>
<protein>
    <recommendedName>
        <fullName evidence="3">DUF4375 domain-containing protein</fullName>
    </recommendedName>
</protein>
<dbReference type="Proteomes" id="UP000644749">
    <property type="component" value="Unassembled WGS sequence"/>
</dbReference>
<dbReference type="RefSeq" id="WP_202380368.1">
    <property type="nucleotide sequence ID" value="NZ_BNCL01000045.1"/>
</dbReference>